<dbReference type="PRINTS" id="PR00080">
    <property type="entry name" value="SDRFAMILY"/>
</dbReference>
<dbReference type="Proteomes" id="UP000007110">
    <property type="component" value="Unassembled WGS sequence"/>
</dbReference>
<dbReference type="EC" id="1.1.1.102" evidence="11"/>
<dbReference type="PANTHER" id="PTHR43550">
    <property type="entry name" value="3-KETODIHYDROSPHINGOSINE REDUCTASE"/>
    <property type="match status" value="1"/>
</dbReference>
<dbReference type="GO" id="GO:0005789">
    <property type="term" value="C:endoplasmic reticulum membrane"/>
    <property type="evidence" value="ECO:0000318"/>
    <property type="project" value="GO_Central"/>
</dbReference>
<keyword evidence="5" id="KW-0547">Nucleotide-binding</keyword>
<dbReference type="OrthoDB" id="37659at2759"/>
<feature type="transmembrane region" description="Helical" evidence="15">
    <location>
        <begin position="6"/>
        <end position="28"/>
    </location>
</feature>
<keyword evidence="7" id="KW-0521">NADP</keyword>
<keyword evidence="8" id="KW-0746">Sphingolipid metabolism</keyword>
<dbReference type="EnsemblMetazoa" id="XM_030975378">
    <property type="protein sequence ID" value="XP_030831238"/>
    <property type="gene ID" value="LOC586074"/>
</dbReference>
<evidence type="ECO:0000256" key="9">
    <source>
        <dbReference type="ARBA" id="ARBA00023002"/>
    </source>
</evidence>
<keyword evidence="10" id="KW-0443">Lipid metabolism</keyword>
<keyword evidence="6" id="KW-0256">Endoplasmic reticulum</keyword>
<comment type="subcellular location">
    <subcellularLocation>
        <location evidence="1">Endoplasmic reticulum</location>
    </subcellularLocation>
</comment>
<proteinExistence type="inferred from homology"/>
<dbReference type="Pfam" id="PF00106">
    <property type="entry name" value="adh_short"/>
    <property type="match status" value="1"/>
</dbReference>
<dbReference type="InParanoid" id="A0A7M7N4R3"/>
<dbReference type="InterPro" id="IPR036291">
    <property type="entry name" value="NAD(P)-bd_dom_sf"/>
</dbReference>
<dbReference type="CDD" id="cd08939">
    <property type="entry name" value="KDSR-like_SDR_c"/>
    <property type="match status" value="1"/>
</dbReference>
<dbReference type="RefSeq" id="XP_030831238.1">
    <property type="nucleotide sequence ID" value="XM_030975378.1"/>
</dbReference>
<evidence type="ECO:0000313" key="16">
    <source>
        <dbReference type="EnsemblMetazoa" id="XP_030831238"/>
    </source>
</evidence>
<dbReference type="InterPro" id="IPR002347">
    <property type="entry name" value="SDR_fam"/>
</dbReference>
<reference evidence="16" key="2">
    <citation type="submission" date="2021-01" db="UniProtKB">
        <authorList>
            <consortium name="EnsemblMetazoa"/>
        </authorList>
    </citation>
    <scope>IDENTIFICATION</scope>
</reference>
<keyword evidence="9" id="KW-0560">Oxidoreductase</keyword>
<comment type="catalytic activity">
    <reaction evidence="13">
        <text>sphinganine + NADP(+) = 3-oxosphinganine + NADPH + H(+)</text>
        <dbReference type="Rhea" id="RHEA:22640"/>
        <dbReference type="ChEBI" id="CHEBI:15378"/>
        <dbReference type="ChEBI" id="CHEBI:57783"/>
        <dbReference type="ChEBI" id="CHEBI:57817"/>
        <dbReference type="ChEBI" id="CHEBI:58299"/>
        <dbReference type="ChEBI" id="CHEBI:58349"/>
        <dbReference type="EC" id="1.1.1.102"/>
    </reaction>
    <physiologicalReaction direction="right-to-left" evidence="13">
        <dbReference type="Rhea" id="RHEA:22642"/>
    </physiologicalReaction>
</comment>
<evidence type="ECO:0000256" key="11">
    <source>
        <dbReference type="ARBA" id="ARBA00026112"/>
    </source>
</evidence>
<dbReference type="InterPro" id="IPR045022">
    <property type="entry name" value="KDSR-like"/>
</dbReference>
<keyword evidence="17" id="KW-1185">Reference proteome</keyword>
<dbReference type="CTD" id="2531"/>
<accession>A0A7M7N4R3</accession>
<dbReference type="GO" id="GO:0006666">
    <property type="term" value="P:3-keto-sphinganine metabolic process"/>
    <property type="evidence" value="ECO:0000318"/>
    <property type="project" value="GO_Central"/>
</dbReference>
<evidence type="ECO:0000313" key="17">
    <source>
        <dbReference type="Proteomes" id="UP000007110"/>
    </source>
</evidence>
<dbReference type="OMA" id="ICGVFEE"/>
<name>A0A7M7N4R3_STRPU</name>
<dbReference type="AlphaFoldDB" id="A0A7M7N4R3"/>
<evidence type="ECO:0000256" key="10">
    <source>
        <dbReference type="ARBA" id="ARBA00023098"/>
    </source>
</evidence>
<dbReference type="FunFam" id="3.40.50.720:FF:000165">
    <property type="entry name" value="3-ketodihydrosphingosine reductase"/>
    <property type="match status" value="1"/>
</dbReference>
<dbReference type="Gene3D" id="3.40.50.720">
    <property type="entry name" value="NAD(P)-binding Rossmann-like Domain"/>
    <property type="match status" value="1"/>
</dbReference>
<evidence type="ECO:0000256" key="6">
    <source>
        <dbReference type="ARBA" id="ARBA00022824"/>
    </source>
</evidence>
<organism evidence="16 17">
    <name type="scientific">Strongylocentrotus purpuratus</name>
    <name type="common">Purple sea urchin</name>
    <dbReference type="NCBI Taxonomy" id="7668"/>
    <lineage>
        <taxon>Eukaryota</taxon>
        <taxon>Metazoa</taxon>
        <taxon>Echinodermata</taxon>
        <taxon>Eleutherozoa</taxon>
        <taxon>Echinozoa</taxon>
        <taxon>Echinoidea</taxon>
        <taxon>Euechinoidea</taxon>
        <taxon>Echinacea</taxon>
        <taxon>Camarodonta</taxon>
        <taxon>Echinidea</taxon>
        <taxon>Strongylocentrotidae</taxon>
        <taxon>Strongylocentrotus</taxon>
    </lineage>
</organism>
<comment type="pathway">
    <text evidence="3">Sphingolipid metabolism.</text>
</comment>
<dbReference type="GO" id="GO:0030148">
    <property type="term" value="P:sphingolipid biosynthetic process"/>
    <property type="evidence" value="ECO:0000318"/>
    <property type="project" value="GO_Central"/>
</dbReference>
<dbReference type="FunCoup" id="A0A7M7N4R3">
    <property type="interactions" value="1649"/>
</dbReference>
<evidence type="ECO:0000256" key="7">
    <source>
        <dbReference type="ARBA" id="ARBA00022857"/>
    </source>
</evidence>
<evidence type="ECO:0000256" key="14">
    <source>
        <dbReference type="RuleBase" id="RU000363"/>
    </source>
</evidence>
<dbReference type="GO" id="GO:0047560">
    <property type="term" value="F:3-dehydrosphinganine reductase activity"/>
    <property type="evidence" value="ECO:0000318"/>
    <property type="project" value="GO_Central"/>
</dbReference>
<keyword evidence="15" id="KW-1133">Transmembrane helix</keyword>
<evidence type="ECO:0000256" key="8">
    <source>
        <dbReference type="ARBA" id="ARBA00022919"/>
    </source>
</evidence>
<dbReference type="PANTHER" id="PTHR43550:SF3">
    <property type="entry name" value="3-KETODIHYDROSPHINGOSINE REDUCTASE"/>
    <property type="match status" value="1"/>
</dbReference>
<dbReference type="SUPFAM" id="SSF51735">
    <property type="entry name" value="NAD(P)-binding Rossmann-fold domains"/>
    <property type="match status" value="1"/>
</dbReference>
<sequence>MEASLFLIVTISLIVGFVFLIYILSPLITPKRMKLTKAHVVITGGSSGIGKAVAMEVLRQGASVTLLARNQERLKHAKLELEKYIIDKGYQKILCISVDLAKDYGSVEQAIQKSVEVIGPCDMLINSAGKSSALAFEELEISEFKKDMEVNYLGSVYATRAVLPYMKKRSQGRIIFISSQAGQLGLYGYSSYSGSKFALRGFAEALQMEVKPYNIYVTLNFPPDTDTPMLQAELETQPEETRLISETSGLYAAQDVARIIVQDSLNAVFLSYVGMDGYMLSILTCGMSPVTSMMVGVQQVAFMGLFRFISHLYLGSFDRIIRRCKEERDMMEDDQSKDK</sequence>
<evidence type="ECO:0000256" key="1">
    <source>
        <dbReference type="ARBA" id="ARBA00004240"/>
    </source>
</evidence>
<dbReference type="InterPro" id="IPR020904">
    <property type="entry name" value="Sc_DH/Rdtase_CS"/>
</dbReference>
<comment type="function">
    <text evidence="12">Catalyzes the reduction of 3'-oxosphinganine (3-ketodihydrosphingosine/KDS) to sphinganine (dihydrosphingosine/DHS), the second step of de novo sphingolipid biosynthesis.</text>
</comment>
<reference evidence="17" key="1">
    <citation type="submission" date="2015-02" db="EMBL/GenBank/DDBJ databases">
        <title>Genome sequencing for Strongylocentrotus purpuratus.</title>
        <authorList>
            <person name="Murali S."/>
            <person name="Liu Y."/>
            <person name="Vee V."/>
            <person name="English A."/>
            <person name="Wang M."/>
            <person name="Skinner E."/>
            <person name="Han Y."/>
            <person name="Muzny D.M."/>
            <person name="Worley K.C."/>
            <person name="Gibbs R.A."/>
        </authorList>
    </citation>
    <scope>NUCLEOTIDE SEQUENCE</scope>
</reference>
<comment type="similarity">
    <text evidence="4 14">Belongs to the short-chain dehydrogenases/reductases (SDR) family.</text>
</comment>
<evidence type="ECO:0000256" key="12">
    <source>
        <dbReference type="ARBA" id="ARBA00044737"/>
    </source>
</evidence>
<protein>
    <recommendedName>
        <fullName evidence="11">3-dehydrosphinganine reductase</fullName>
        <ecNumber evidence="11">1.1.1.102</ecNumber>
    </recommendedName>
</protein>
<evidence type="ECO:0000256" key="13">
    <source>
        <dbReference type="ARBA" id="ARBA00048930"/>
    </source>
</evidence>
<comment type="pathway">
    <text evidence="2">Lipid metabolism; sphingolipid metabolism.</text>
</comment>
<evidence type="ECO:0000256" key="4">
    <source>
        <dbReference type="ARBA" id="ARBA00006484"/>
    </source>
</evidence>
<keyword evidence="15" id="KW-0472">Membrane</keyword>
<keyword evidence="15" id="KW-0812">Transmembrane</keyword>
<dbReference type="PRINTS" id="PR00081">
    <property type="entry name" value="GDHRDH"/>
</dbReference>
<evidence type="ECO:0000256" key="2">
    <source>
        <dbReference type="ARBA" id="ARBA00004760"/>
    </source>
</evidence>
<evidence type="ECO:0000256" key="3">
    <source>
        <dbReference type="ARBA" id="ARBA00004991"/>
    </source>
</evidence>
<feature type="transmembrane region" description="Helical" evidence="15">
    <location>
        <begin position="296"/>
        <end position="315"/>
    </location>
</feature>
<feature type="transmembrane region" description="Helical" evidence="15">
    <location>
        <begin position="267"/>
        <end position="290"/>
    </location>
</feature>
<evidence type="ECO:0000256" key="15">
    <source>
        <dbReference type="SAM" id="Phobius"/>
    </source>
</evidence>
<dbReference type="PROSITE" id="PS00061">
    <property type="entry name" value="ADH_SHORT"/>
    <property type="match status" value="1"/>
</dbReference>
<dbReference type="GO" id="GO:0000166">
    <property type="term" value="F:nucleotide binding"/>
    <property type="evidence" value="ECO:0007669"/>
    <property type="project" value="UniProtKB-KW"/>
</dbReference>
<dbReference type="GeneID" id="586074"/>
<dbReference type="KEGG" id="spu:586074"/>
<evidence type="ECO:0000256" key="5">
    <source>
        <dbReference type="ARBA" id="ARBA00022741"/>
    </source>
</evidence>